<organism evidence="1">
    <name type="scientific">Bracon brevicornis</name>
    <dbReference type="NCBI Taxonomy" id="1563983"/>
    <lineage>
        <taxon>Eukaryota</taxon>
        <taxon>Metazoa</taxon>
        <taxon>Ecdysozoa</taxon>
        <taxon>Arthropoda</taxon>
        <taxon>Hexapoda</taxon>
        <taxon>Insecta</taxon>
        <taxon>Pterygota</taxon>
        <taxon>Neoptera</taxon>
        <taxon>Endopterygota</taxon>
        <taxon>Hymenoptera</taxon>
        <taxon>Apocrita</taxon>
        <taxon>Ichneumonoidea</taxon>
        <taxon>Braconidae</taxon>
        <taxon>Braconinae</taxon>
        <taxon>Bracon</taxon>
    </lineage>
</organism>
<proteinExistence type="predicted"/>
<evidence type="ECO:0000313" key="1">
    <source>
        <dbReference type="EMBL" id="CAD1557794.1"/>
    </source>
</evidence>
<sequence length="107" mass="12276">MSDLVKMWCEVSRNNADESELNFRAQHIERFYEVINKQVLHTAGIQLGLCTLRKISTPTFTIMENKMKSSSPEVMSKVLLFFNEKSLEVLHLLNFDTTASTTHSLNP</sequence>
<reference evidence="1" key="1">
    <citation type="submission" date="2020-07" db="EMBL/GenBank/DDBJ databases">
        <authorList>
            <person name="Ferguson B K."/>
        </authorList>
    </citation>
    <scope>NUCLEOTIDE SEQUENCE</scope>
    <source>
        <strain evidence="1">L06</strain>
    </source>
</reference>
<dbReference type="Pfam" id="PF13092">
    <property type="entry name" value="CENP-L"/>
    <property type="match status" value="1"/>
</dbReference>
<dbReference type="AlphaFoldDB" id="A0A6V7K0C2"/>
<gene>
    <name evidence="1" type="ORF">BBRV_LOCUS66774</name>
</gene>
<dbReference type="EMBL" id="CADCXW020000021">
    <property type="protein sequence ID" value="CAD1557794.1"/>
    <property type="molecule type" value="Genomic_DNA"/>
</dbReference>
<dbReference type="InterPro" id="IPR025204">
    <property type="entry name" value="CENP-L"/>
</dbReference>
<accession>A0A6V7K0C2</accession>
<name>A0A6V7K0C2_9HYME</name>
<protein>
    <submittedName>
        <fullName evidence="1">Uncharacterized protein</fullName>
    </submittedName>
</protein>